<evidence type="ECO:0000313" key="2">
    <source>
        <dbReference type="EMBL" id="CAZ96917.1"/>
    </source>
</evidence>
<dbReference type="HOGENOM" id="CLU_105763_0_0_10"/>
<reference evidence="2 3" key="2">
    <citation type="journal article" date="2012" name="Environ. Microbiol.">
        <title>Characterization of the first alginolytic operons in a marine bacterium: from their emergence in marine Flavobacteriia to their independent transfers to marine Proteobacteria and human gut Bacteroides.</title>
        <authorList>
            <person name="Thomas F."/>
            <person name="Barbeyron T."/>
            <person name="Tonon T."/>
            <person name="Genicot S."/>
            <person name="Czjzek M."/>
            <person name="Michel G."/>
        </authorList>
    </citation>
    <scope>NUCLEOTIDE SEQUENCE [LARGE SCALE GENOMIC DNA]</scope>
    <source>
        <strain evidence="3">DSM 12802 / CCUG 47099 / CIP 106680 / NCIMB 13871 / Dsij</strain>
    </source>
</reference>
<proteinExistence type="predicted"/>
<dbReference type="KEGG" id="zga:ZOBELLIA_2769"/>
<feature type="transmembrane region" description="Helical" evidence="1">
    <location>
        <begin position="35"/>
        <end position="53"/>
    </location>
</feature>
<sequence length="228" mass="27669">MIDFILLNSLIPIYAATVGLALFKYPKYYESKLTYLPIIFIYTFLNELLSYLLNNYQEEFSLISIETYRNYKWLIYNTYMLVFFLYFYYVFRFYIDDPKHKRNIYYGGIFFLVVCLINAFVDNFIKLPQVYAYVFGGIILVYSTLMYLKKFFTIDLLFKTKENLLFWLSSGLFIFYAGYLPIKVIRYIHTIHETPTPPIIRRIHWSLIIISYLFFVIGFLRMKRRMSK</sequence>
<keyword evidence="1" id="KW-1133">Transmembrane helix</keyword>
<feature type="transmembrane region" description="Helical" evidence="1">
    <location>
        <begin position="202"/>
        <end position="220"/>
    </location>
</feature>
<reference evidence="3" key="1">
    <citation type="submission" date="2009-07" db="EMBL/GenBank/DDBJ databases">
        <title>Complete genome sequence of Zobellia galactanivorans Dsij.</title>
        <authorList>
            <consortium name="Genoscope - CEA"/>
        </authorList>
    </citation>
    <scope>NUCLEOTIDE SEQUENCE [LARGE SCALE GENOMIC DNA]</scope>
    <source>
        <strain evidence="3">DSM 12802 / CCUG 47099 / CIP 106680 / NCIMB 13871 / Dsij</strain>
    </source>
</reference>
<evidence type="ECO:0000313" key="3">
    <source>
        <dbReference type="Proteomes" id="UP000008898"/>
    </source>
</evidence>
<accession>G0LCG5</accession>
<keyword evidence="1" id="KW-0812">Transmembrane</keyword>
<keyword evidence="3" id="KW-1185">Reference proteome</keyword>
<dbReference type="Proteomes" id="UP000008898">
    <property type="component" value="Chromosome"/>
</dbReference>
<dbReference type="AlphaFoldDB" id="G0LCG5"/>
<evidence type="ECO:0000256" key="1">
    <source>
        <dbReference type="SAM" id="Phobius"/>
    </source>
</evidence>
<dbReference type="EMBL" id="FP476056">
    <property type="protein sequence ID" value="CAZ96917.1"/>
    <property type="molecule type" value="Genomic_DNA"/>
</dbReference>
<name>G0LCG5_ZOBGA</name>
<feature type="transmembrane region" description="Helical" evidence="1">
    <location>
        <begin position="103"/>
        <end position="125"/>
    </location>
</feature>
<feature type="transmembrane region" description="Helical" evidence="1">
    <location>
        <begin position="73"/>
        <end position="91"/>
    </location>
</feature>
<feature type="transmembrane region" description="Helical" evidence="1">
    <location>
        <begin position="164"/>
        <end position="182"/>
    </location>
</feature>
<organism evidence="2 3">
    <name type="scientific">Zobellia galactanivorans (strain DSM 12802 / CCUG 47099 / CIP 106680 / NCIMB 13871 / Dsij)</name>
    <dbReference type="NCBI Taxonomy" id="63186"/>
    <lineage>
        <taxon>Bacteria</taxon>
        <taxon>Pseudomonadati</taxon>
        <taxon>Bacteroidota</taxon>
        <taxon>Flavobacteriia</taxon>
        <taxon>Flavobacteriales</taxon>
        <taxon>Flavobacteriaceae</taxon>
        <taxon>Zobellia</taxon>
    </lineage>
</organism>
<feature type="transmembrane region" description="Helical" evidence="1">
    <location>
        <begin position="6"/>
        <end position="23"/>
    </location>
</feature>
<keyword evidence="1" id="KW-0472">Membrane</keyword>
<gene>
    <name evidence="2" type="ordered locus">zobellia_2769</name>
</gene>
<feature type="transmembrane region" description="Helical" evidence="1">
    <location>
        <begin position="131"/>
        <end position="152"/>
    </location>
</feature>
<protein>
    <submittedName>
        <fullName evidence="2">Conserved hypothetical membrane protein</fullName>
    </submittedName>
</protein>